<dbReference type="Gene3D" id="1.20.1510.10">
    <property type="entry name" value="Cation efflux protein transmembrane domain"/>
    <property type="match status" value="1"/>
</dbReference>
<dbReference type="Gene3D" id="3.30.70.1350">
    <property type="entry name" value="Cation efflux protein, cytoplasmic domain"/>
    <property type="match status" value="1"/>
</dbReference>
<feature type="transmembrane region" description="Helical" evidence="7">
    <location>
        <begin position="160"/>
        <end position="176"/>
    </location>
</feature>
<evidence type="ECO:0000313" key="11">
    <source>
        <dbReference type="Proteomes" id="UP000003806"/>
    </source>
</evidence>
<dbReference type="InterPro" id="IPR050291">
    <property type="entry name" value="CDF_Transporter"/>
</dbReference>
<dbReference type="PANTHER" id="PTHR43840">
    <property type="entry name" value="MITOCHONDRIAL METAL TRANSPORTER 1-RELATED"/>
    <property type="match status" value="1"/>
</dbReference>
<dbReference type="Pfam" id="PF01545">
    <property type="entry name" value="Cation_efflux"/>
    <property type="match status" value="1"/>
</dbReference>
<keyword evidence="6 7" id="KW-0472">Membrane</keyword>
<accession>H0UJE1</accession>
<keyword evidence="5 7" id="KW-1133">Transmembrane helix</keyword>
<dbReference type="SUPFAM" id="SSF161111">
    <property type="entry name" value="Cation efflux protein transmembrane domain-like"/>
    <property type="match status" value="1"/>
</dbReference>
<evidence type="ECO:0000256" key="6">
    <source>
        <dbReference type="ARBA" id="ARBA00023136"/>
    </source>
</evidence>
<feature type="domain" description="Cation efflux protein cytoplasmic" evidence="9">
    <location>
        <begin position="217"/>
        <end position="291"/>
    </location>
</feature>
<dbReference type="EMBL" id="CM001376">
    <property type="protein sequence ID" value="EHM13908.1"/>
    <property type="molecule type" value="Genomic_DNA"/>
</dbReference>
<comment type="similarity">
    <text evidence="2">Belongs to the cation diffusion facilitator (CDF) transporter (TC 2.A.4) family.</text>
</comment>
<dbReference type="PANTHER" id="PTHR43840:SF15">
    <property type="entry name" value="MITOCHONDRIAL METAL TRANSPORTER 1-RELATED"/>
    <property type="match status" value="1"/>
</dbReference>
<dbReference type="NCBIfam" id="TIGR01297">
    <property type="entry name" value="CDF"/>
    <property type="match status" value="1"/>
</dbReference>
<dbReference type="InterPro" id="IPR036837">
    <property type="entry name" value="Cation_efflux_CTD_sf"/>
</dbReference>
<organism evidence="10 11">
    <name type="scientific">Jonquetella anthropi DSM 22815</name>
    <dbReference type="NCBI Taxonomy" id="885272"/>
    <lineage>
        <taxon>Bacteria</taxon>
        <taxon>Thermotogati</taxon>
        <taxon>Synergistota</taxon>
        <taxon>Synergistia</taxon>
        <taxon>Synergistales</taxon>
        <taxon>Dethiosulfovibrionaceae</taxon>
        <taxon>Jonquetella</taxon>
    </lineage>
</organism>
<keyword evidence="3" id="KW-0813">Transport</keyword>
<dbReference type="InterPro" id="IPR027470">
    <property type="entry name" value="Cation_efflux_CTD"/>
</dbReference>
<evidence type="ECO:0000259" key="8">
    <source>
        <dbReference type="Pfam" id="PF01545"/>
    </source>
</evidence>
<sequence>MDRTERLTKISRLGLGCNALLALLKTLGGFFGGSAALLADGFNSVADVGTDLAALWGLRLVRQPVDWDHPYGHGKFETLVAASMGAALLAIGGGMFAGGVRGFFSILRGETFERPDLWTIWIGLFTVGLKEWLYRRTKRAADETGSVLLLSKAWDHRSDSLATCVVLVGLAGALWFGRWGALLDPLGACAVSLLVISVGWKTSRQAFHELTDGAPLELEAKIVAVIRSCPGVISFHHLRFRALGGYLAMDFHVLLSPDITLKQAHDIATDVEKALRQEFGPNTLVTIHEEPADRGPSN</sequence>
<dbReference type="InterPro" id="IPR027469">
    <property type="entry name" value="Cation_efflux_TMD_sf"/>
</dbReference>
<keyword evidence="4 7" id="KW-0812">Transmembrane</keyword>
<dbReference type="GO" id="GO:0016020">
    <property type="term" value="C:membrane"/>
    <property type="evidence" value="ECO:0007669"/>
    <property type="project" value="UniProtKB-SubCell"/>
</dbReference>
<evidence type="ECO:0000259" key="9">
    <source>
        <dbReference type="Pfam" id="PF16916"/>
    </source>
</evidence>
<dbReference type="InterPro" id="IPR002524">
    <property type="entry name" value="Cation_efflux"/>
</dbReference>
<evidence type="ECO:0000256" key="5">
    <source>
        <dbReference type="ARBA" id="ARBA00022989"/>
    </source>
</evidence>
<dbReference type="AlphaFoldDB" id="H0UJE1"/>
<feature type="transmembrane region" description="Helical" evidence="7">
    <location>
        <begin position="79"/>
        <end position="97"/>
    </location>
</feature>
<name>H0UJE1_9BACT</name>
<protein>
    <submittedName>
        <fullName evidence="10">Putative Co/Zn/Cd cation transporter</fullName>
    </submittedName>
</protein>
<evidence type="ECO:0000256" key="7">
    <source>
        <dbReference type="SAM" id="Phobius"/>
    </source>
</evidence>
<reference evidence="10 11" key="1">
    <citation type="submission" date="2011-11" db="EMBL/GenBank/DDBJ databases">
        <title>The Noncontiguous Finished genome of Jonquetella anthropi DSM 22815.</title>
        <authorList>
            <consortium name="US DOE Joint Genome Institute (JGI-PGF)"/>
            <person name="Lucas S."/>
            <person name="Copeland A."/>
            <person name="Lapidus A."/>
            <person name="Glavina del Rio T."/>
            <person name="Dalin E."/>
            <person name="Tice H."/>
            <person name="Bruce D."/>
            <person name="Goodwin L."/>
            <person name="Pitluck S."/>
            <person name="Peters L."/>
            <person name="Mikhailova N."/>
            <person name="Held B."/>
            <person name="Kyrpides N."/>
            <person name="Mavromatis K."/>
            <person name="Ivanova N."/>
            <person name="Markowitz V."/>
            <person name="Cheng J.-F."/>
            <person name="Hugenholtz P."/>
            <person name="Woyke T."/>
            <person name="Wu D."/>
            <person name="Gronow S."/>
            <person name="Wellnitz S."/>
            <person name="Brambilla E."/>
            <person name="Klenk H.-P."/>
            <person name="Eisen J.A."/>
        </authorList>
    </citation>
    <scope>NUCLEOTIDE SEQUENCE [LARGE SCALE GENOMIC DNA]</scope>
    <source>
        <strain evidence="10 11">DSM 22815</strain>
    </source>
</reference>
<dbReference type="SUPFAM" id="SSF160240">
    <property type="entry name" value="Cation efflux protein cytoplasmic domain-like"/>
    <property type="match status" value="1"/>
</dbReference>
<evidence type="ECO:0000256" key="4">
    <source>
        <dbReference type="ARBA" id="ARBA00022692"/>
    </source>
</evidence>
<dbReference type="STRING" id="885272.JonanDRAFT_1549"/>
<evidence type="ECO:0000256" key="1">
    <source>
        <dbReference type="ARBA" id="ARBA00004141"/>
    </source>
</evidence>
<dbReference type="FunFam" id="1.20.1510.10:FF:000006">
    <property type="entry name" value="Divalent cation efflux transporter"/>
    <property type="match status" value="1"/>
</dbReference>
<dbReference type="eggNOG" id="COG0053">
    <property type="taxonomic scope" value="Bacteria"/>
</dbReference>
<keyword evidence="11" id="KW-1185">Reference proteome</keyword>
<evidence type="ECO:0000313" key="10">
    <source>
        <dbReference type="EMBL" id="EHM13908.1"/>
    </source>
</evidence>
<dbReference type="Proteomes" id="UP000003806">
    <property type="component" value="Chromosome"/>
</dbReference>
<proteinExistence type="inferred from homology"/>
<evidence type="ECO:0000256" key="2">
    <source>
        <dbReference type="ARBA" id="ARBA00008114"/>
    </source>
</evidence>
<dbReference type="OrthoDB" id="9806522at2"/>
<dbReference type="InterPro" id="IPR058533">
    <property type="entry name" value="Cation_efflux_TM"/>
</dbReference>
<dbReference type="Pfam" id="PF16916">
    <property type="entry name" value="ZT_dimer"/>
    <property type="match status" value="1"/>
</dbReference>
<gene>
    <name evidence="10" type="ORF">JonanDRAFT_1549</name>
</gene>
<comment type="subcellular location">
    <subcellularLocation>
        <location evidence="1">Membrane</location>
        <topology evidence="1">Multi-pass membrane protein</topology>
    </subcellularLocation>
</comment>
<evidence type="ECO:0000256" key="3">
    <source>
        <dbReference type="ARBA" id="ARBA00022448"/>
    </source>
</evidence>
<dbReference type="HOGENOM" id="CLU_013430_3_6_0"/>
<dbReference type="GO" id="GO:0008324">
    <property type="term" value="F:monoatomic cation transmembrane transporter activity"/>
    <property type="evidence" value="ECO:0007669"/>
    <property type="project" value="InterPro"/>
</dbReference>
<feature type="domain" description="Cation efflux protein transmembrane" evidence="8">
    <location>
        <begin position="13"/>
        <end position="210"/>
    </location>
</feature>
<dbReference type="RefSeq" id="WP_008519773.1">
    <property type="nucleotide sequence ID" value="NZ_CM001376.1"/>
</dbReference>